<evidence type="ECO:0000256" key="1">
    <source>
        <dbReference type="SAM" id="SignalP"/>
    </source>
</evidence>
<reference evidence="2 3" key="1">
    <citation type="journal article" date="2013" name="BMC Microbiol.">
        <title>Identification of the type II cytochrome c maturation pathway in anammox bacteria by comparative genomics.</title>
        <authorList>
            <person name="Ferousi C."/>
            <person name="Speth D.R."/>
            <person name="Reimann J."/>
            <person name="Op den Camp H.J."/>
            <person name="Allen J.W."/>
            <person name="Keltjens J.T."/>
            <person name="Jetten M.S."/>
        </authorList>
    </citation>
    <scope>NUCLEOTIDE SEQUENCE [LARGE SCALE GENOMIC DNA]</scope>
    <source>
        <strain evidence="2">RU1</strain>
    </source>
</reference>
<sequence>MKNKIFVWVVVLCSLSLPAFGQFYEYDEPGIRLRTGLPTVFTVESVRQITGNDEESVLNIGISVKKGKVESVSRDGGTWIVTIRTSSKEASTYLIKDSQFKIMGEESKKVMINAIHWKDGN</sequence>
<evidence type="ECO:0000313" key="2">
    <source>
        <dbReference type="EMBL" id="KKO20822.1"/>
    </source>
</evidence>
<dbReference type="Proteomes" id="UP000034954">
    <property type="component" value="Unassembled WGS sequence"/>
</dbReference>
<keyword evidence="1" id="KW-0732">Signal</keyword>
<comment type="caution">
    <text evidence="2">The sequence shown here is derived from an EMBL/GenBank/DDBJ whole genome shotgun (WGS) entry which is preliminary data.</text>
</comment>
<protein>
    <submittedName>
        <fullName evidence="2">Uncharacterized protein</fullName>
    </submittedName>
</protein>
<name>A0A0M2UY90_9BACT</name>
<dbReference type="AlphaFoldDB" id="A0A0M2UY90"/>
<accession>A0A0M2UY90</accession>
<dbReference type="EMBL" id="LAQJ01000059">
    <property type="protein sequence ID" value="KKO20822.1"/>
    <property type="molecule type" value="Genomic_DNA"/>
</dbReference>
<feature type="chain" id="PRO_5005644161" evidence="1">
    <location>
        <begin position="22"/>
        <end position="121"/>
    </location>
</feature>
<keyword evidence="3" id="KW-1185">Reference proteome</keyword>
<feature type="signal peptide" evidence="1">
    <location>
        <begin position="1"/>
        <end position="21"/>
    </location>
</feature>
<evidence type="ECO:0000313" key="3">
    <source>
        <dbReference type="Proteomes" id="UP000034954"/>
    </source>
</evidence>
<gene>
    <name evidence="2" type="ORF">BROFUL_00451</name>
</gene>
<organism evidence="2 3">
    <name type="scientific">Candidatus Brocadia fulgida</name>
    <dbReference type="NCBI Taxonomy" id="380242"/>
    <lineage>
        <taxon>Bacteria</taxon>
        <taxon>Pseudomonadati</taxon>
        <taxon>Planctomycetota</taxon>
        <taxon>Candidatus Brocadiia</taxon>
        <taxon>Candidatus Brocadiales</taxon>
        <taxon>Candidatus Brocadiaceae</taxon>
        <taxon>Candidatus Brocadia</taxon>
    </lineage>
</organism>
<proteinExistence type="predicted"/>